<organism evidence="1">
    <name type="scientific">Myoviridae sp. cteBs22</name>
    <dbReference type="NCBI Taxonomy" id="2826675"/>
    <lineage>
        <taxon>Viruses</taxon>
        <taxon>Duplodnaviria</taxon>
        <taxon>Heunggongvirae</taxon>
        <taxon>Uroviricota</taxon>
        <taxon>Caudoviricetes</taxon>
    </lineage>
</organism>
<evidence type="ECO:0008006" key="2">
    <source>
        <dbReference type="Google" id="ProtNLM"/>
    </source>
</evidence>
<dbReference type="Pfam" id="PF06995">
    <property type="entry name" value="Phage_P2_GpU"/>
    <property type="match status" value="1"/>
</dbReference>
<sequence length="130" mass="14314">MASALGLLGTIPFVCSASLALTFKDLQVERTDRWATHEVIGQKPKLEYIGPQLLQVTFSMQLAAALGLSPPIALKALQKVMETHEPQRLLIGSDYLGRFVIESMSESRKHHNNFGQCVFCEVSVTLKEAA</sequence>
<dbReference type="InterPro" id="IPR009734">
    <property type="entry name" value="Myoviridae_GpU"/>
</dbReference>
<accession>A0A8S5QZW5</accession>
<evidence type="ECO:0000313" key="1">
    <source>
        <dbReference type="EMBL" id="DAE24750.1"/>
    </source>
</evidence>
<protein>
    <recommendedName>
        <fullName evidence="2">Tail protein</fullName>
    </recommendedName>
</protein>
<reference evidence="1" key="1">
    <citation type="journal article" date="2021" name="Proc. Natl. Acad. Sci. U.S.A.">
        <title>A Catalog of Tens of Thousands of Viruses from Human Metagenomes Reveals Hidden Associations with Chronic Diseases.</title>
        <authorList>
            <person name="Tisza M.J."/>
            <person name="Buck C.B."/>
        </authorList>
    </citation>
    <scope>NUCLEOTIDE SEQUENCE</scope>
    <source>
        <strain evidence="1">CteBs22</strain>
    </source>
</reference>
<proteinExistence type="predicted"/>
<name>A0A8S5QZW5_9CAUD</name>
<dbReference type="EMBL" id="BK015784">
    <property type="protein sequence ID" value="DAE24750.1"/>
    <property type="molecule type" value="Genomic_DNA"/>
</dbReference>